<dbReference type="Proteomes" id="UP000821845">
    <property type="component" value="Chromosome 10"/>
</dbReference>
<keyword evidence="2" id="KW-1185">Reference proteome</keyword>
<proteinExistence type="predicted"/>
<comment type="caution">
    <text evidence="1">The sequence shown here is derived from an EMBL/GenBank/DDBJ whole genome shotgun (WGS) entry which is preliminary data.</text>
</comment>
<dbReference type="EMBL" id="CM023490">
    <property type="protein sequence ID" value="KAH6942887.1"/>
    <property type="molecule type" value="Genomic_DNA"/>
</dbReference>
<organism evidence="1 2">
    <name type="scientific">Hyalomma asiaticum</name>
    <name type="common">Tick</name>
    <dbReference type="NCBI Taxonomy" id="266040"/>
    <lineage>
        <taxon>Eukaryota</taxon>
        <taxon>Metazoa</taxon>
        <taxon>Ecdysozoa</taxon>
        <taxon>Arthropoda</taxon>
        <taxon>Chelicerata</taxon>
        <taxon>Arachnida</taxon>
        <taxon>Acari</taxon>
        <taxon>Parasitiformes</taxon>
        <taxon>Ixodida</taxon>
        <taxon>Ixodoidea</taxon>
        <taxon>Ixodidae</taxon>
        <taxon>Hyalomminae</taxon>
        <taxon>Hyalomma</taxon>
    </lineage>
</organism>
<evidence type="ECO:0000313" key="2">
    <source>
        <dbReference type="Proteomes" id="UP000821845"/>
    </source>
</evidence>
<accession>A0ACB7T5V8</accession>
<sequence length="322" mass="34901">MAATALRAHDPTTLARNDFTALMPEESAPHTDIVDKGLFPVVTLRKRREQRKAAKASATAPVAGCSSLASKQKPPPPTTSQAPQKTSTKAPNQGAPKLQAGEGLQPLRPPAKKTSSQRLAVVQPAGPYHVVGYSFGATVAFEIAIQLQASGASVGSLTIRDGAPGYILVHTAQHRTRFNDSQEEEESALLCAFLMEYLDIVLIEVRNQMLQYPNWEAKQEAATDILLKAYPDVRPSRQCVAAATRVFYEFLKAGSVYKPSKKFLGDLVLVKASRQRKVARQLPLDYGISECCDGKVHIKVVDGLHENFILGDGARQCAAIIT</sequence>
<gene>
    <name evidence="1" type="ORF">HPB50_011420</name>
</gene>
<reference evidence="1" key="1">
    <citation type="submission" date="2020-05" db="EMBL/GenBank/DDBJ databases">
        <title>Large-scale comparative analyses of tick genomes elucidate their genetic diversity and vector capacities.</title>
        <authorList>
            <person name="Jia N."/>
            <person name="Wang J."/>
            <person name="Shi W."/>
            <person name="Du L."/>
            <person name="Sun Y."/>
            <person name="Zhan W."/>
            <person name="Jiang J."/>
            <person name="Wang Q."/>
            <person name="Zhang B."/>
            <person name="Ji P."/>
            <person name="Sakyi L.B."/>
            <person name="Cui X."/>
            <person name="Yuan T."/>
            <person name="Jiang B."/>
            <person name="Yang W."/>
            <person name="Lam T.T.-Y."/>
            <person name="Chang Q."/>
            <person name="Ding S."/>
            <person name="Wang X."/>
            <person name="Zhu J."/>
            <person name="Ruan X."/>
            <person name="Zhao L."/>
            <person name="Wei J."/>
            <person name="Que T."/>
            <person name="Du C."/>
            <person name="Cheng J."/>
            <person name="Dai P."/>
            <person name="Han X."/>
            <person name="Huang E."/>
            <person name="Gao Y."/>
            <person name="Liu J."/>
            <person name="Shao H."/>
            <person name="Ye R."/>
            <person name="Li L."/>
            <person name="Wei W."/>
            <person name="Wang X."/>
            <person name="Wang C."/>
            <person name="Yang T."/>
            <person name="Huo Q."/>
            <person name="Li W."/>
            <person name="Guo W."/>
            <person name="Chen H."/>
            <person name="Zhou L."/>
            <person name="Ni X."/>
            <person name="Tian J."/>
            <person name="Zhou Y."/>
            <person name="Sheng Y."/>
            <person name="Liu T."/>
            <person name="Pan Y."/>
            <person name="Xia L."/>
            <person name="Li J."/>
            <person name="Zhao F."/>
            <person name="Cao W."/>
        </authorList>
    </citation>
    <scope>NUCLEOTIDE SEQUENCE</scope>
    <source>
        <strain evidence="1">Hyas-2018</strain>
    </source>
</reference>
<protein>
    <submittedName>
        <fullName evidence="1">Uncharacterized protein</fullName>
    </submittedName>
</protein>
<name>A0ACB7T5V8_HYAAI</name>
<evidence type="ECO:0000313" key="1">
    <source>
        <dbReference type="EMBL" id="KAH6942887.1"/>
    </source>
</evidence>